<evidence type="ECO:0000313" key="1">
    <source>
        <dbReference type="EMBL" id="QOV23167.1"/>
    </source>
</evidence>
<accession>A0A7S6RDX5</accession>
<sequence>MAHKQQTQSYETTVEEFAQALTTARKMQHDWLTYGVDFVNFYVEDAQSDWLESWGNDEILANKLLDAIKEFLISDDSVASRTRQQLGERSLFDLAVNLEVCLRIAAVDDRLSLVKNLLEGEEGNLDHNQEDLLNLAGSLLIKLADIAQQCDS</sequence>
<keyword evidence="2" id="KW-1185">Reference proteome</keyword>
<dbReference type="RefSeq" id="WP_200988768.1">
    <property type="nucleotide sequence ID" value="NZ_CP063311.1"/>
</dbReference>
<dbReference type="Proteomes" id="UP000593846">
    <property type="component" value="Chromosome"/>
</dbReference>
<proteinExistence type="predicted"/>
<organism evidence="1 2">
    <name type="scientific">Anabaenopsis elenkinii CCIBt3563</name>
    <dbReference type="NCBI Taxonomy" id="2779889"/>
    <lineage>
        <taxon>Bacteria</taxon>
        <taxon>Bacillati</taxon>
        <taxon>Cyanobacteriota</taxon>
        <taxon>Cyanophyceae</taxon>
        <taxon>Nostocales</taxon>
        <taxon>Nodulariaceae</taxon>
        <taxon>Anabaenopsis</taxon>
    </lineage>
</organism>
<name>A0A7S6RDX5_9CYAN</name>
<dbReference type="KEGG" id="aee:IM676_02110"/>
<reference evidence="2" key="1">
    <citation type="submission" date="2020-10" db="EMBL/GenBank/DDBJ databases">
        <title>Genome-based taxonomic classification of the species Anabaenopsis elenkinii.</title>
        <authorList>
            <person name="Delbaje E."/>
            <person name="Andreote A.P.D."/>
            <person name="Pellegrinetti T.A."/>
            <person name="Cruz R.B."/>
            <person name="Branco L.H.Z."/>
            <person name="Fiore M.F."/>
        </authorList>
    </citation>
    <scope>NUCLEOTIDE SEQUENCE [LARGE SCALE GENOMIC DNA]</scope>
    <source>
        <strain evidence="2">CCIBt3563</strain>
    </source>
</reference>
<protein>
    <submittedName>
        <fullName evidence="1">Uncharacterized protein</fullName>
    </submittedName>
</protein>
<evidence type="ECO:0000313" key="2">
    <source>
        <dbReference type="Proteomes" id="UP000593846"/>
    </source>
</evidence>
<dbReference type="EMBL" id="CP063311">
    <property type="protein sequence ID" value="QOV23167.1"/>
    <property type="molecule type" value="Genomic_DNA"/>
</dbReference>
<dbReference type="AlphaFoldDB" id="A0A7S6RDX5"/>
<gene>
    <name evidence="1" type="ORF">IM676_02110</name>
</gene>